<dbReference type="OrthoDB" id="9986793at2759"/>
<reference evidence="1 2" key="1">
    <citation type="submission" date="2015-07" db="EMBL/GenBank/DDBJ databases">
        <title>The genome of Melipona quadrifasciata.</title>
        <authorList>
            <person name="Pan H."/>
            <person name="Kapheim K."/>
        </authorList>
    </citation>
    <scope>NUCLEOTIDE SEQUENCE [LARGE SCALE GENOMIC DNA]</scope>
    <source>
        <strain evidence="1">0111107301</strain>
        <tissue evidence="1">Whole body</tissue>
    </source>
</reference>
<dbReference type="Gene3D" id="3.30.420.10">
    <property type="entry name" value="Ribonuclease H-like superfamily/Ribonuclease H"/>
    <property type="match status" value="1"/>
</dbReference>
<feature type="non-terminal residue" evidence="1">
    <location>
        <position position="1"/>
    </location>
</feature>
<dbReference type="AlphaFoldDB" id="A0A0N0U372"/>
<evidence type="ECO:0000313" key="1">
    <source>
        <dbReference type="EMBL" id="KOX68958.1"/>
    </source>
</evidence>
<dbReference type="STRING" id="166423.A0A0N0U372"/>
<accession>A0A0N0U372</accession>
<dbReference type="Proteomes" id="UP000053105">
    <property type="component" value="Unassembled WGS sequence"/>
</dbReference>
<proteinExistence type="predicted"/>
<evidence type="ECO:0000313" key="2">
    <source>
        <dbReference type="Proteomes" id="UP000053105"/>
    </source>
</evidence>
<protein>
    <submittedName>
        <fullName evidence="1">Uncharacterized protein</fullName>
    </submittedName>
</protein>
<sequence length="71" mass="8433">RSPDLTSCDFFLWRYLKEQVFQTPIDNTDELRRRIIIACKTISPETLAEVENNFLKRLQRHIMNDSGYVEG</sequence>
<gene>
    <name evidence="1" type="ORF">WN51_07131</name>
</gene>
<keyword evidence="2" id="KW-1185">Reference proteome</keyword>
<name>A0A0N0U372_9HYME</name>
<dbReference type="PANTHER" id="PTHR47326:SF1">
    <property type="entry name" value="HTH PSQ-TYPE DOMAIN-CONTAINING PROTEIN"/>
    <property type="match status" value="1"/>
</dbReference>
<dbReference type="EMBL" id="KQ435909">
    <property type="protein sequence ID" value="KOX68958.1"/>
    <property type="molecule type" value="Genomic_DNA"/>
</dbReference>
<dbReference type="GO" id="GO:0003676">
    <property type="term" value="F:nucleic acid binding"/>
    <property type="evidence" value="ECO:0007669"/>
    <property type="project" value="InterPro"/>
</dbReference>
<dbReference type="InterPro" id="IPR036397">
    <property type="entry name" value="RNaseH_sf"/>
</dbReference>
<dbReference type="PANTHER" id="PTHR47326">
    <property type="entry name" value="TRANSPOSABLE ELEMENT TC3 TRANSPOSASE-LIKE PROTEIN"/>
    <property type="match status" value="1"/>
</dbReference>
<organism evidence="1 2">
    <name type="scientific">Melipona quadrifasciata</name>
    <dbReference type="NCBI Taxonomy" id="166423"/>
    <lineage>
        <taxon>Eukaryota</taxon>
        <taxon>Metazoa</taxon>
        <taxon>Ecdysozoa</taxon>
        <taxon>Arthropoda</taxon>
        <taxon>Hexapoda</taxon>
        <taxon>Insecta</taxon>
        <taxon>Pterygota</taxon>
        <taxon>Neoptera</taxon>
        <taxon>Endopterygota</taxon>
        <taxon>Hymenoptera</taxon>
        <taxon>Apocrita</taxon>
        <taxon>Aculeata</taxon>
        <taxon>Apoidea</taxon>
        <taxon>Anthophila</taxon>
        <taxon>Apidae</taxon>
        <taxon>Melipona</taxon>
    </lineage>
</organism>